<dbReference type="CDD" id="cd01837">
    <property type="entry name" value="SGNH_plant_lipase_like"/>
    <property type="match status" value="1"/>
</dbReference>
<dbReference type="PANTHER" id="PTHR22835:SF683">
    <property type="entry name" value="OS05G0506800 PROTEIN"/>
    <property type="match status" value="1"/>
</dbReference>
<sequence>MTFFGRPTGRCSNGRLIIDFIAEALGLPFLPPFLAQNRRFVHGANFAVAGATALDASFFEQRGLAGHMYTNYSLNVQLRWFEQLLPSLCHSTEECRSYFSKSLFFVGEIGGDDYNVPMTAGLSFEEIGTQVPFVIQAISNATERLINHGAVNLVVPGNPPSGCFAQTLTIAGSPNKEDYEAGTGCLKKANGLVKHHDGLLRQEVAKLRSKHPHVKISYADFYQPIIQFVQSPNSYGFKDDPLRACCGAGGPYNFNSEVNCGQRGSSVCVDPSSSMDWDGIHLTEAAYRQIAQLWLNGSYADPPIMNLRN</sequence>
<dbReference type="EMBL" id="CP136895">
    <property type="protein sequence ID" value="WOL11604.1"/>
    <property type="molecule type" value="Genomic_DNA"/>
</dbReference>
<dbReference type="InterPro" id="IPR035669">
    <property type="entry name" value="SGNH_plant_lipase-like"/>
</dbReference>
<proteinExistence type="inferred from homology"/>
<dbReference type="InterPro" id="IPR036514">
    <property type="entry name" value="SGNH_hydro_sf"/>
</dbReference>
<comment type="similarity">
    <text evidence="1">Belongs to the 'GDSL' lipolytic enzyme family.</text>
</comment>
<dbReference type="PANTHER" id="PTHR22835">
    <property type="entry name" value="ZINC FINGER FYVE DOMAIN CONTAINING PROTEIN"/>
    <property type="match status" value="1"/>
</dbReference>
<evidence type="ECO:0000256" key="2">
    <source>
        <dbReference type="ARBA" id="ARBA00022729"/>
    </source>
</evidence>
<dbReference type="Pfam" id="PF00657">
    <property type="entry name" value="Lipase_GDSL"/>
    <property type="match status" value="1"/>
</dbReference>
<keyword evidence="6" id="KW-1185">Reference proteome</keyword>
<evidence type="ECO:0000313" key="6">
    <source>
        <dbReference type="Proteomes" id="UP001327560"/>
    </source>
</evidence>
<dbReference type="InterPro" id="IPR001087">
    <property type="entry name" value="GDSL"/>
</dbReference>
<keyword evidence="2" id="KW-0732">Signal</keyword>
<keyword evidence="4" id="KW-0325">Glycoprotein</keyword>
<reference evidence="5 6" key="1">
    <citation type="submission" date="2023-10" db="EMBL/GenBank/DDBJ databases">
        <title>Chromosome-scale genome assembly provides insights into flower coloration mechanisms of Canna indica.</title>
        <authorList>
            <person name="Li C."/>
        </authorList>
    </citation>
    <scope>NUCLEOTIDE SEQUENCE [LARGE SCALE GENOMIC DNA]</scope>
    <source>
        <tissue evidence="5">Flower</tissue>
    </source>
</reference>
<dbReference type="GO" id="GO:0016788">
    <property type="term" value="F:hydrolase activity, acting on ester bonds"/>
    <property type="evidence" value="ECO:0007669"/>
    <property type="project" value="InterPro"/>
</dbReference>
<dbReference type="AlphaFoldDB" id="A0AAQ3KN26"/>
<organism evidence="5 6">
    <name type="scientific">Canna indica</name>
    <name type="common">Indian-shot</name>
    <dbReference type="NCBI Taxonomy" id="4628"/>
    <lineage>
        <taxon>Eukaryota</taxon>
        <taxon>Viridiplantae</taxon>
        <taxon>Streptophyta</taxon>
        <taxon>Embryophyta</taxon>
        <taxon>Tracheophyta</taxon>
        <taxon>Spermatophyta</taxon>
        <taxon>Magnoliopsida</taxon>
        <taxon>Liliopsida</taxon>
        <taxon>Zingiberales</taxon>
        <taxon>Cannaceae</taxon>
        <taxon>Canna</taxon>
    </lineage>
</organism>
<dbReference type="Proteomes" id="UP001327560">
    <property type="component" value="Chromosome 6"/>
</dbReference>
<evidence type="ECO:0000256" key="4">
    <source>
        <dbReference type="ARBA" id="ARBA00023180"/>
    </source>
</evidence>
<protein>
    <submittedName>
        <fullName evidence="5">GDSL esterase/lipase</fullName>
    </submittedName>
</protein>
<dbReference type="SUPFAM" id="SSF52266">
    <property type="entry name" value="SGNH hydrolase"/>
    <property type="match status" value="1"/>
</dbReference>
<name>A0AAQ3KN26_9LILI</name>
<keyword evidence="3" id="KW-0378">Hydrolase</keyword>
<accession>A0AAQ3KN26</accession>
<evidence type="ECO:0000256" key="1">
    <source>
        <dbReference type="ARBA" id="ARBA00008668"/>
    </source>
</evidence>
<evidence type="ECO:0000256" key="3">
    <source>
        <dbReference type="ARBA" id="ARBA00022801"/>
    </source>
</evidence>
<evidence type="ECO:0000313" key="5">
    <source>
        <dbReference type="EMBL" id="WOL11604.1"/>
    </source>
</evidence>
<gene>
    <name evidence="5" type="ORF">Cni_G20368</name>
</gene>
<dbReference type="Gene3D" id="3.40.50.1110">
    <property type="entry name" value="SGNH hydrolase"/>
    <property type="match status" value="1"/>
</dbReference>